<dbReference type="RefSeq" id="WP_066305340.1">
    <property type="nucleotide sequence ID" value="NZ_KQ959492.1"/>
</dbReference>
<dbReference type="PANTHER" id="PTHR32319:SF0">
    <property type="entry name" value="BACTERIAL HEMOLYSIN-LIKE PROTEIN"/>
    <property type="match status" value="1"/>
</dbReference>
<dbReference type="PATRIC" id="fig|1393034.3.peg.745"/>
<dbReference type="InterPro" id="IPR004538">
    <property type="entry name" value="Hemolysin_A/TlyA"/>
</dbReference>
<comment type="caution">
    <text evidence="4">The sequence shown here is derived from an EMBL/GenBank/DDBJ whole genome shotgun (WGS) entry which is preliminary data.</text>
</comment>
<dbReference type="CDD" id="cd02440">
    <property type="entry name" value="AdoMet_MTases"/>
    <property type="match status" value="1"/>
</dbReference>
<dbReference type="AlphaFoldDB" id="A0A133XUP9"/>
<evidence type="ECO:0000313" key="5">
    <source>
        <dbReference type="Proteomes" id="UP000070675"/>
    </source>
</evidence>
<evidence type="ECO:0000313" key="4">
    <source>
        <dbReference type="EMBL" id="KXB34670.1"/>
    </source>
</evidence>
<evidence type="ECO:0000256" key="2">
    <source>
        <dbReference type="ARBA" id="ARBA00029460"/>
    </source>
</evidence>
<proteinExistence type="inferred from homology"/>
<dbReference type="OrthoDB" id="9784736at2"/>
<dbReference type="InterPro" id="IPR047048">
    <property type="entry name" value="TlyA"/>
</dbReference>
<dbReference type="NCBIfam" id="TIGR00478">
    <property type="entry name" value="tly"/>
    <property type="match status" value="1"/>
</dbReference>
<dbReference type="Proteomes" id="UP000070675">
    <property type="component" value="Unassembled WGS sequence"/>
</dbReference>
<reference evidence="5" key="1">
    <citation type="submission" date="2016-01" db="EMBL/GenBank/DDBJ databases">
        <authorList>
            <person name="Mitreva M."/>
            <person name="Pepin K.H."/>
            <person name="Mihindukulasuriya K.A."/>
            <person name="Fulton R."/>
            <person name="Fronick C."/>
            <person name="O'Laughlin M."/>
            <person name="Miner T."/>
            <person name="Herter B."/>
            <person name="Rosa B.A."/>
            <person name="Cordes M."/>
            <person name="Tomlinson C."/>
            <person name="Wollam A."/>
            <person name="Palsikar V.B."/>
            <person name="Mardis E.R."/>
            <person name="Wilson R.K."/>
        </authorList>
    </citation>
    <scope>NUCLEOTIDE SEQUENCE [LARGE SCALE GENOMIC DNA]</scope>
    <source>
        <strain evidence="5">DNF00019</strain>
    </source>
</reference>
<dbReference type="PANTHER" id="PTHR32319">
    <property type="entry name" value="BACTERIAL HEMOLYSIN-LIKE PROTEIN"/>
    <property type="match status" value="1"/>
</dbReference>
<dbReference type="SUPFAM" id="SSF53335">
    <property type="entry name" value="S-adenosyl-L-methionine-dependent methyltransferases"/>
    <property type="match status" value="1"/>
</dbReference>
<name>A0A133XUP9_9ACTN</name>
<dbReference type="GO" id="GO:0008168">
    <property type="term" value="F:methyltransferase activity"/>
    <property type="evidence" value="ECO:0007669"/>
    <property type="project" value="UniProtKB-KW"/>
</dbReference>
<dbReference type="EMBL" id="LSCR01000012">
    <property type="protein sequence ID" value="KXB34670.1"/>
    <property type="molecule type" value="Genomic_DNA"/>
</dbReference>
<dbReference type="Gene3D" id="3.40.50.150">
    <property type="entry name" value="Vaccinia Virus protein VP39"/>
    <property type="match status" value="1"/>
</dbReference>
<comment type="similarity">
    <text evidence="2">Belongs to the TlyA family.</text>
</comment>
<feature type="domain" description="Ribosomal RNA methyltransferase FtsJ" evidence="3">
    <location>
        <begin position="59"/>
        <end position="255"/>
    </location>
</feature>
<keyword evidence="4" id="KW-0808">Transferase</keyword>
<accession>A0A133XUP9</accession>
<dbReference type="InterPro" id="IPR002877">
    <property type="entry name" value="RNA_MeTrfase_FtsJ_dom"/>
</dbReference>
<dbReference type="GO" id="GO:0032259">
    <property type="term" value="P:methylation"/>
    <property type="evidence" value="ECO:0007669"/>
    <property type="project" value="UniProtKB-KW"/>
</dbReference>
<dbReference type="GO" id="GO:0003723">
    <property type="term" value="F:RNA binding"/>
    <property type="evidence" value="ECO:0007669"/>
    <property type="project" value="UniProtKB-KW"/>
</dbReference>
<dbReference type="Pfam" id="PF01728">
    <property type="entry name" value="FtsJ"/>
    <property type="match status" value="1"/>
</dbReference>
<dbReference type="SUPFAM" id="SSF55174">
    <property type="entry name" value="Alpha-L RNA-binding motif"/>
    <property type="match status" value="1"/>
</dbReference>
<protein>
    <submittedName>
        <fullName evidence="4">Ribosomal RNA large subunit methyltransferase J</fullName>
    </submittedName>
</protein>
<dbReference type="Gene3D" id="3.10.290.10">
    <property type="entry name" value="RNA-binding S4 domain"/>
    <property type="match status" value="1"/>
</dbReference>
<dbReference type="PIRSF" id="PIRSF005578">
    <property type="entry name" value="TlyA"/>
    <property type="match status" value="1"/>
</dbReference>
<dbReference type="STRING" id="1393034.HMPREF3192_00769"/>
<dbReference type="InterPro" id="IPR029063">
    <property type="entry name" value="SAM-dependent_MTases_sf"/>
</dbReference>
<keyword evidence="4" id="KW-0489">Methyltransferase</keyword>
<organism evidence="4 5">
    <name type="scientific">Atopobium deltae</name>
    <dbReference type="NCBI Taxonomy" id="1393034"/>
    <lineage>
        <taxon>Bacteria</taxon>
        <taxon>Bacillati</taxon>
        <taxon>Actinomycetota</taxon>
        <taxon>Coriobacteriia</taxon>
        <taxon>Coriobacteriales</taxon>
        <taxon>Atopobiaceae</taxon>
        <taxon>Atopobium</taxon>
    </lineage>
</organism>
<keyword evidence="1" id="KW-0694">RNA-binding</keyword>
<evidence type="ECO:0000256" key="1">
    <source>
        <dbReference type="ARBA" id="ARBA00022884"/>
    </source>
</evidence>
<keyword evidence="5" id="KW-1185">Reference proteome</keyword>
<sequence length="283" mass="30636">MARVRLDNELVARGFFATKDDALRAVMAGKVSTSNRRFSSAAEKVTPGLELHVRAHDAYVSRGGQKLAAALDNFAVSPKDCSCLDIGCSTGGFTDCLLRRGAAHVVAVDVGYAQFDWSLRNDPRVTLLERTNIIALADPADPADTKRPAGARFARYVHSFDLAVCDVSFTSIITIADAVAALLRLDAEFITLVKPQFEAAKEQVDAGGVVHDPAVWLNCLQRVSLQLSNRGFSLQNMCASPLVGHKGNHEFLLHTTYVGIDALQAKPPKTLDFDRVIAQARSD</sequence>
<gene>
    <name evidence="4" type="ORF">HMPREF3192_00769</name>
</gene>
<evidence type="ECO:0000259" key="3">
    <source>
        <dbReference type="Pfam" id="PF01728"/>
    </source>
</evidence>
<dbReference type="InterPro" id="IPR036986">
    <property type="entry name" value="S4_RNA-bd_sf"/>
</dbReference>